<gene>
    <name evidence="1" type="ORF">CCMP2556_LOCUS11868</name>
</gene>
<evidence type="ECO:0000313" key="1">
    <source>
        <dbReference type="EMBL" id="CAK9014844.1"/>
    </source>
</evidence>
<name>A0ABP0JL75_9DINO</name>
<dbReference type="EMBL" id="CAXAMN010005647">
    <property type="protein sequence ID" value="CAK9014844.1"/>
    <property type="molecule type" value="Genomic_DNA"/>
</dbReference>
<dbReference type="Proteomes" id="UP001642484">
    <property type="component" value="Unassembled WGS sequence"/>
</dbReference>
<evidence type="ECO:0000313" key="2">
    <source>
        <dbReference type="Proteomes" id="UP001642484"/>
    </source>
</evidence>
<dbReference type="Gene3D" id="3.40.720.10">
    <property type="entry name" value="Alkaline Phosphatase, subunit A"/>
    <property type="match status" value="1"/>
</dbReference>
<dbReference type="Pfam" id="PF02995">
    <property type="entry name" value="DUF229"/>
    <property type="match status" value="1"/>
</dbReference>
<proteinExistence type="predicted"/>
<comment type="caution">
    <text evidence="1">The sequence shown here is derived from an EMBL/GenBank/DDBJ whole genome shotgun (WGS) entry which is preliminary data.</text>
</comment>
<dbReference type="SUPFAM" id="SSF53649">
    <property type="entry name" value="Alkaline phosphatase-like"/>
    <property type="match status" value="1"/>
</dbReference>
<dbReference type="InterPro" id="IPR017850">
    <property type="entry name" value="Alkaline_phosphatase_core_sf"/>
</dbReference>
<reference evidence="1 2" key="1">
    <citation type="submission" date="2024-02" db="EMBL/GenBank/DDBJ databases">
        <authorList>
            <person name="Chen Y."/>
            <person name="Shah S."/>
            <person name="Dougan E. K."/>
            <person name="Thang M."/>
            <person name="Chan C."/>
        </authorList>
    </citation>
    <scope>NUCLEOTIDE SEQUENCE [LARGE SCALE GENOMIC DNA]</scope>
</reference>
<dbReference type="PANTHER" id="PTHR10974">
    <property type="entry name" value="FI08016P-RELATED"/>
    <property type="match status" value="1"/>
</dbReference>
<dbReference type="PANTHER" id="PTHR10974:SF1">
    <property type="entry name" value="FI08016P-RELATED"/>
    <property type="match status" value="1"/>
</dbReference>
<sequence length="633" mass="71853">MADKQCERFELHILHSKLQYPSCGLTKPPWTSADYRAGRIFVRGLRPDADVMVGRSVLGANEHVPSIAQNATMLDGVQWEPLNRSAQSAHVGTDGVLLWDRPTGFVVGIYEPQRPFRPFLPGIESRPNIYILTLDSTSRMSLQRHAPLTFKTLQRFGYTWFHRFNTLSPGGTRSTLFPLMHGGIPVNNSDPFCGSSRQDSFARNLHWEEIALRCTPEHRRLMHRLKHQFGYRTGLAEMMMARQYLVLDEIDNRLPWFPLYNYKYHGKKAEDEPVNPDLNCVGNQLGYLSVLDFVEQFFLSARPNEPPGFLYAHLSGSHDSPKGLRFIDGRLAEHILLMARQPNTAVIVMADHGRPDHTCDYQRPMLAIRISPSLQRDLAVLKRNTDKLVTPWDIYTTVRDLASAGTEGFGADEISGDELISMPFARHDVPYVIRKAHFTPSSLLRPVPERSCEEAGILKGHCAVQKISYDAWVCGDIFDFEYFTIKEFRDAVDADVYERVHTTGEPGLTAFCENMANAAQWLLDDINFFLEGADPEKRCARFSLWNVELIELDKSAALYSLQIVTREGNPKRVFLARFADVGTADLNSVQDGVRTMSLHSYRQLTRFKRYEACTPARVNPEVCVCSTTSELES</sequence>
<accession>A0ABP0JL75</accession>
<protein>
    <submittedName>
        <fullName evidence="1">Uncharacterized protein</fullName>
    </submittedName>
</protein>
<keyword evidence="2" id="KW-1185">Reference proteome</keyword>
<dbReference type="InterPro" id="IPR004245">
    <property type="entry name" value="DUF229"/>
</dbReference>
<organism evidence="1 2">
    <name type="scientific">Durusdinium trenchii</name>
    <dbReference type="NCBI Taxonomy" id="1381693"/>
    <lineage>
        <taxon>Eukaryota</taxon>
        <taxon>Sar</taxon>
        <taxon>Alveolata</taxon>
        <taxon>Dinophyceae</taxon>
        <taxon>Suessiales</taxon>
        <taxon>Symbiodiniaceae</taxon>
        <taxon>Durusdinium</taxon>
    </lineage>
</organism>